<dbReference type="SMART" id="SM00326">
    <property type="entry name" value="SH3"/>
    <property type="match status" value="2"/>
</dbReference>
<dbReference type="GO" id="GO:0042554">
    <property type="term" value="P:superoxide anion generation"/>
    <property type="evidence" value="ECO:0007669"/>
    <property type="project" value="TreeGrafter"/>
</dbReference>
<dbReference type="InterPro" id="IPR001452">
    <property type="entry name" value="SH3_domain"/>
</dbReference>
<dbReference type="GO" id="GO:0005737">
    <property type="term" value="C:cytoplasm"/>
    <property type="evidence" value="ECO:0007669"/>
    <property type="project" value="TreeGrafter"/>
</dbReference>
<sequence>MGASEEHRHWPDLDGRASGSSPSINSASVLRLLPASPVLLSLHLDLQLGTHEEAAKGHSAPDAQDCNPEATAMAGPRHPVSVCAAALVETKKLQKTLKDTFPVEAGLLRRSDRVLPKFPDASLFMHGGHTGRGLVRLRLLESYSRSLLAAERMPCGPALTSFFSPQTRDLEPMLPPGSLVILPVPEEPLASPTRRLSICNLEPLNLHCLQPFSTQDTQGRPFHVQAQEALDVLLRHPSGWWLVQNEDQQTAWFPAPYLEEVAPGRGQKGGRPLGSSGSQFCASRAYEGSQADELTVPAGAHVHVLEMSDRGWWLCRFGGRTGLLPSVLLQPDGLGMLLSGPGRGENREEEAQSSPEPSQATTLPPTVPARPPRSAIQSRCCTITRRALGQDPRGQGPP</sequence>
<dbReference type="FunFam" id="2.30.30.40:FF:000219">
    <property type="entry name" value="NADPH oxidase organizer 1"/>
    <property type="match status" value="1"/>
</dbReference>
<keyword evidence="5" id="KW-1185">Reference proteome</keyword>
<dbReference type="OrthoDB" id="10255964at2759"/>
<dbReference type="InterPro" id="IPR036028">
    <property type="entry name" value="SH3-like_dom_sf"/>
</dbReference>
<dbReference type="PROSITE" id="PS50002">
    <property type="entry name" value="SH3"/>
    <property type="match status" value="2"/>
</dbReference>
<evidence type="ECO:0000259" key="4">
    <source>
        <dbReference type="PROSITE" id="PS50002"/>
    </source>
</evidence>
<dbReference type="SUPFAM" id="SSF64268">
    <property type="entry name" value="PX domain"/>
    <property type="match status" value="1"/>
</dbReference>
<feature type="compositionally biased region" description="Basic and acidic residues" evidence="3">
    <location>
        <begin position="1"/>
        <end position="15"/>
    </location>
</feature>
<name>A0A8B7RV65_HIPAR</name>
<dbReference type="GO" id="GO:0035091">
    <property type="term" value="F:phosphatidylinositol binding"/>
    <property type="evidence" value="ECO:0007669"/>
    <property type="project" value="InterPro"/>
</dbReference>
<protein>
    <submittedName>
        <fullName evidence="6">NADPH oxidase organizer 1 isoform X4</fullName>
    </submittedName>
</protein>
<evidence type="ECO:0000256" key="1">
    <source>
        <dbReference type="ARBA" id="ARBA00022443"/>
    </source>
</evidence>
<proteinExistence type="predicted"/>
<dbReference type="InterPro" id="IPR036871">
    <property type="entry name" value="PX_dom_sf"/>
</dbReference>
<keyword evidence="1 2" id="KW-0728">SH3 domain</keyword>
<feature type="domain" description="SH3" evidence="4">
    <location>
        <begin position="275"/>
        <end position="334"/>
    </location>
</feature>
<dbReference type="PANTHER" id="PTHR15706">
    <property type="entry name" value="SH3 MULTIPLE DOMAIN"/>
    <property type="match status" value="1"/>
</dbReference>
<dbReference type="Gene3D" id="3.30.1520.10">
    <property type="entry name" value="Phox-like domain"/>
    <property type="match status" value="1"/>
</dbReference>
<dbReference type="GO" id="GO:0016176">
    <property type="term" value="F:superoxide-generating NADPH oxidase activator activity"/>
    <property type="evidence" value="ECO:0007669"/>
    <property type="project" value="TreeGrafter"/>
</dbReference>
<dbReference type="RefSeq" id="XP_019504238.1">
    <property type="nucleotide sequence ID" value="XM_019648693.1"/>
</dbReference>
<dbReference type="GeneID" id="109385932"/>
<feature type="region of interest" description="Disordered" evidence="3">
    <location>
        <begin position="335"/>
        <end position="398"/>
    </location>
</feature>
<dbReference type="Gene3D" id="2.30.30.40">
    <property type="entry name" value="SH3 Domains"/>
    <property type="match status" value="2"/>
</dbReference>
<accession>A0A8B7RV65</accession>
<dbReference type="SUPFAM" id="SSF50044">
    <property type="entry name" value="SH3-domain"/>
    <property type="match status" value="2"/>
</dbReference>
<dbReference type="Proteomes" id="UP000694851">
    <property type="component" value="Unplaced"/>
</dbReference>
<reference evidence="6" key="1">
    <citation type="submission" date="2025-08" db="UniProtKB">
        <authorList>
            <consortium name="RefSeq"/>
        </authorList>
    </citation>
    <scope>IDENTIFICATION</scope>
    <source>
        <tissue evidence="6">Muscle</tissue>
    </source>
</reference>
<organism evidence="5 6">
    <name type="scientific">Hipposideros armiger</name>
    <name type="common">Great Himalayan leaf-nosed bat</name>
    <dbReference type="NCBI Taxonomy" id="186990"/>
    <lineage>
        <taxon>Eukaryota</taxon>
        <taxon>Metazoa</taxon>
        <taxon>Chordata</taxon>
        <taxon>Craniata</taxon>
        <taxon>Vertebrata</taxon>
        <taxon>Euteleostomi</taxon>
        <taxon>Mammalia</taxon>
        <taxon>Eutheria</taxon>
        <taxon>Laurasiatheria</taxon>
        <taxon>Chiroptera</taxon>
        <taxon>Yinpterochiroptera</taxon>
        <taxon>Rhinolophoidea</taxon>
        <taxon>Hipposideridae</taxon>
        <taxon>Hipposideros</taxon>
    </lineage>
</organism>
<evidence type="ECO:0000256" key="3">
    <source>
        <dbReference type="SAM" id="MobiDB-lite"/>
    </source>
</evidence>
<evidence type="ECO:0000313" key="6">
    <source>
        <dbReference type="RefSeq" id="XP_019504238.1"/>
    </source>
</evidence>
<dbReference type="AlphaFoldDB" id="A0A8B7RV65"/>
<dbReference type="PANTHER" id="PTHR15706:SF10">
    <property type="entry name" value="NADPH OXIDASE ORGANIZER 1"/>
    <property type="match status" value="1"/>
</dbReference>
<dbReference type="InterPro" id="IPR051228">
    <property type="entry name" value="NADPH_Oxidase/PX-Domain"/>
</dbReference>
<evidence type="ECO:0000256" key="2">
    <source>
        <dbReference type="PROSITE-ProRule" id="PRU00192"/>
    </source>
</evidence>
<evidence type="ECO:0000313" key="5">
    <source>
        <dbReference type="Proteomes" id="UP000694851"/>
    </source>
</evidence>
<feature type="region of interest" description="Disordered" evidence="3">
    <location>
        <begin position="53"/>
        <end position="72"/>
    </location>
</feature>
<dbReference type="Pfam" id="PF00018">
    <property type="entry name" value="SH3_1"/>
    <property type="match status" value="1"/>
</dbReference>
<gene>
    <name evidence="6" type="primary">NOXO1</name>
</gene>
<feature type="domain" description="SH3" evidence="4">
    <location>
        <begin position="201"/>
        <end position="263"/>
    </location>
</feature>
<dbReference type="CTD" id="124056"/>
<dbReference type="FunFam" id="2.30.30.40:FF:000238">
    <property type="entry name" value="NADPH oxidase organizer 1"/>
    <property type="match status" value="1"/>
</dbReference>
<feature type="region of interest" description="Disordered" evidence="3">
    <location>
        <begin position="1"/>
        <end position="21"/>
    </location>
</feature>